<evidence type="ECO:0000313" key="3">
    <source>
        <dbReference type="Proteomes" id="UP000001056"/>
    </source>
</evidence>
<accession>Q2H797</accession>
<dbReference type="InParanoid" id="Q2H797"/>
<gene>
    <name evidence="2" type="ORF">CHGG_05468</name>
</gene>
<feature type="region of interest" description="Disordered" evidence="1">
    <location>
        <begin position="46"/>
        <end position="68"/>
    </location>
</feature>
<organism evidence="2 3">
    <name type="scientific">Chaetomium globosum (strain ATCC 6205 / CBS 148.51 / DSM 1962 / NBRC 6347 / NRRL 1970)</name>
    <name type="common">Soil fungus</name>
    <dbReference type="NCBI Taxonomy" id="306901"/>
    <lineage>
        <taxon>Eukaryota</taxon>
        <taxon>Fungi</taxon>
        <taxon>Dikarya</taxon>
        <taxon>Ascomycota</taxon>
        <taxon>Pezizomycotina</taxon>
        <taxon>Sordariomycetes</taxon>
        <taxon>Sordariomycetidae</taxon>
        <taxon>Sordariales</taxon>
        <taxon>Chaetomiaceae</taxon>
        <taxon>Chaetomium</taxon>
    </lineage>
</organism>
<keyword evidence="3" id="KW-1185">Reference proteome</keyword>
<dbReference type="AlphaFoldDB" id="Q2H797"/>
<reference evidence="3" key="1">
    <citation type="journal article" date="2015" name="Genome Announc.">
        <title>Draft genome sequence of the cellulolytic fungus Chaetomium globosum.</title>
        <authorList>
            <person name="Cuomo C.A."/>
            <person name="Untereiner W.A."/>
            <person name="Ma L.-J."/>
            <person name="Grabherr M."/>
            <person name="Birren B.W."/>
        </authorList>
    </citation>
    <scope>NUCLEOTIDE SEQUENCE [LARGE SCALE GENOMIC DNA]</scope>
    <source>
        <strain evidence="3">ATCC 6205 / CBS 148.51 / DSM 1962 / NBRC 6347 / NRRL 1970</strain>
    </source>
</reference>
<feature type="region of interest" description="Disordered" evidence="1">
    <location>
        <begin position="191"/>
        <end position="288"/>
    </location>
</feature>
<dbReference type="OrthoDB" id="3474066at2759"/>
<feature type="compositionally biased region" description="Polar residues" evidence="1">
    <location>
        <begin position="47"/>
        <end position="61"/>
    </location>
</feature>
<proteinExistence type="predicted"/>
<dbReference type="PANTHER" id="PTHR35392">
    <property type="entry name" value="ZN(II)2CYS6 TRANSCRIPTION FACTOR (EUROFUNG)-RELATED-RELATED"/>
    <property type="match status" value="1"/>
</dbReference>
<dbReference type="VEuPathDB" id="FungiDB:CHGG_05468"/>
<dbReference type="RefSeq" id="XP_001221563.1">
    <property type="nucleotide sequence ID" value="XM_001221562.1"/>
</dbReference>
<protein>
    <submittedName>
        <fullName evidence="2">Uncharacterized protein</fullName>
    </submittedName>
</protein>
<dbReference type="EMBL" id="CH408031">
    <property type="protein sequence ID" value="EAQ88849.1"/>
    <property type="molecule type" value="Genomic_DNA"/>
</dbReference>
<feature type="compositionally biased region" description="Basic and acidic residues" evidence="1">
    <location>
        <begin position="249"/>
        <end position="259"/>
    </location>
</feature>
<dbReference type="GeneID" id="4391042"/>
<sequence length="559" mass="63319">MTRIKRVHLPAAFLSLTPEDRGVMERAASIMNIPLTQVTQLIPGPSTVDQGTSQRTGSLGTAQGVVGDSHDVENGTFLPKTQITFGQGSSCSDSGSDGDVSVWQSYAAEFDNIDDGITKEYEYVDPWGDEFPILAPATAAAQGPIREPNTRPSASAVYGRSIQPAWGLAQADTPYVPSLVSHLTTPANTTLATPTFSSDADPVSQQQSWEVIEKPQSSQLSRPPPPFEWPTAGGYLGPMPPSRNPGDGDVSRDSLRFVSEHPLQPQPLARAQRRGPFQDRKRQEDASRTRGLKACVRCRMQRIRKVHYLPCLRYRLTECTLYRTGKAPGLEFTFRWPVMKLKDITEWDSPNLRTVLVKSDVCEVPLKLVVRRFVPIPHKDSIHRSWVDHRNGVKKFKKTTPYAVVNMKNAVHDMRDCARITAENYHNARKHGLLRRYAIPNFIAEQHHSANVFLSHYHYRTESTNPFKQDWKKRHLTPFSYMSVDDIQFLERTKVLFEERGEVIKTNRDNDLYEHELYFLSQMFEENWQPRDTMVEHTEGTVNNVGLKMYVGDVEGGKR</sequence>
<dbReference type="PANTHER" id="PTHR35392:SF3">
    <property type="entry name" value="ZN(2)-C6 FUNGAL-TYPE DOMAIN-CONTAINING PROTEIN"/>
    <property type="match status" value="1"/>
</dbReference>
<dbReference type="STRING" id="306901.Q2H797"/>
<evidence type="ECO:0000256" key="1">
    <source>
        <dbReference type="SAM" id="MobiDB-lite"/>
    </source>
</evidence>
<dbReference type="InterPro" id="IPR052973">
    <property type="entry name" value="Fungal_sec-metab_reg_TF"/>
</dbReference>
<evidence type="ECO:0000313" key="2">
    <source>
        <dbReference type="EMBL" id="EAQ88849.1"/>
    </source>
</evidence>
<name>Q2H797_CHAGB</name>
<dbReference type="eggNOG" id="ENOG502S5SN">
    <property type="taxonomic scope" value="Eukaryota"/>
</dbReference>
<feature type="compositionally biased region" description="Basic and acidic residues" evidence="1">
    <location>
        <begin position="276"/>
        <end position="288"/>
    </location>
</feature>
<dbReference type="Proteomes" id="UP000001056">
    <property type="component" value="Unassembled WGS sequence"/>
</dbReference>
<dbReference type="HOGENOM" id="CLU_487438_0_0_1"/>